<gene>
    <name evidence="1" type="ORF">ENM66_07755</name>
</gene>
<proteinExistence type="predicted"/>
<dbReference type="EMBL" id="DRYQ01000115">
    <property type="protein sequence ID" value="HHQ51224.1"/>
    <property type="molecule type" value="Genomic_DNA"/>
</dbReference>
<accession>A0A7J3Z8R6</accession>
<protein>
    <submittedName>
        <fullName evidence="1">Uncharacterized protein</fullName>
    </submittedName>
</protein>
<evidence type="ECO:0000313" key="1">
    <source>
        <dbReference type="EMBL" id="HHQ51224.1"/>
    </source>
</evidence>
<dbReference type="Gene3D" id="1.20.120.1610">
    <property type="match status" value="1"/>
</dbReference>
<comment type="caution">
    <text evidence="1">The sequence shown here is derived from an EMBL/GenBank/DDBJ whole genome shotgun (WGS) entry which is preliminary data.</text>
</comment>
<dbReference type="AlphaFoldDB" id="A0A7J3Z8R6"/>
<sequence>MSVLQKFPGIVELFKKLAENRRYGPIDRFARALAPEMVRIALYEALRIGVTEGWPLPSESEVDAFLAEAEKNLGVAQKIAAIALTSAPKA</sequence>
<reference evidence="1" key="1">
    <citation type="journal article" date="2020" name="mSystems">
        <title>Genome- and Community-Level Interaction Insights into Carbon Utilization and Element Cycling Functions of Hydrothermarchaeota in Hydrothermal Sediment.</title>
        <authorList>
            <person name="Zhou Z."/>
            <person name="Liu Y."/>
            <person name="Xu W."/>
            <person name="Pan J."/>
            <person name="Luo Z.H."/>
            <person name="Li M."/>
        </authorList>
    </citation>
    <scope>NUCLEOTIDE SEQUENCE [LARGE SCALE GENOMIC DNA]</scope>
    <source>
        <strain evidence="1">SpSt-1105</strain>
    </source>
</reference>
<organism evidence="1">
    <name type="scientific">Ignisphaera aggregans</name>
    <dbReference type="NCBI Taxonomy" id="334771"/>
    <lineage>
        <taxon>Archaea</taxon>
        <taxon>Thermoproteota</taxon>
        <taxon>Thermoprotei</taxon>
        <taxon>Desulfurococcales</taxon>
        <taxon>Desulfurococcaceae</taxon>
        <taxon>Ignisphaera</taxon>
    </lineage>
</organism>
<name>A0A7J3Z8R6_9CREN</name>